<reference evidence="2 3" key="2">
    <citation type="submission" date="2018-11" db="EMBL/GenBank/DDBJ databases">
        <authorList>
            <consortium name="Pathogen Informatics"/>
        </authorList>
    </citation>
    <scope>NUCLEOTIDE SEQUENCE [LARGE SCALE GENOMIC DNA]</scope>
    <source>
        <strain evidence="2 3">Egypt</strain>
    </source>
</reference>
<evidence type="ECO:0000313" key="2">
    <source>
        <dbReference type="EMBL" id="VDP93516.1"/>
    </source>
</evidence>
<dbReference type="WBParaSite" id="ECPE_0001628701-mRNA-1">
    <property type="protein sequence ID" value="ECPE_0001628701-mRNA-1"/>
    <property type="gene ID" value="ECPE_0001628701"/>
</dbReference>
<evidence type="ECO:0000256" key="1">
    <source>
        <dbReference type="SAM" id="MobiDB-lite"/>
    </source>
</evidence>
<sequence>MGLCMQTYFKFEGKIYEHLKGTPISGFIAEALMQKLEKKVLPRIMPKLWLRYVEDTFVILKKSKLERTYNIINNIFNDIKFTMEIEKAFLDILIIRTPSGKIGDKGLPQGNTYRSNPKLQK</sequence>
<protein>
    <submittedName>
        <fullName evidence="4">Reverse transcriptase domain-containing protein</fullName>
    </submittedName>
</protein>
<feature type="compositionally biased region" description="Polar residues" evidence="1">
    <location>
        <begin position="109"/>
        <end position="121"/>
    </location>
</feature>
<evidence type="ECO:0000313" key="4">
    <source>
        <dbReference type="WBParaSite" id="ECPE_0001628701-mRNA-1"/>
    </source>
</evidence>
<organism evidence="4">
    <name type="scientific">Echinostoma caproni</name>
    <dbReference type="NCBI Taxonomy" id="27848"/>
    <lineage>
        <taxon>Eukaryota</taxon>
        <taxon>Metazoa</taxon>
        <taxon>Spiralia</taxon>
        <taxon>Lophotrochozoa</taxon>
        <taxon>Platyhelminthes</taxon>
        <taxon>Trematoda</taxon>
        <taxon>Digenea</taxon>
        <taxon>Plagiorchiida</taxon>
        <taxon>Echinostomata</taxon>
        <taxon>Echinostomatoidea</taxon>
        <taxon>Echinostomatidae</taxon>
        <taxon>Echinostoma</taxon>
    </lineage>
</organism>
<feature type="region of interest" description="Disordered" evidence="1">
    <location>
        <begin position="99"/>
        <end position="121"/>
    </location>
</feature>
<accession>A0A183BAK9</accession>
<evidence type="ECO:0000313" key="3">
    <source>
        <dbReference type="Proteomes" id="UP000272942"/>
    </source>
</evidence>
<gene>
    <name evidence="2" type="ORF">ECPE_LOCUS16244</name>
</gene>
<dbReference type="EMBL" id="UZAN01063546">
    <property type="protein sequence ID" value="VDP93516.1"/>
    <property type="molecule type" value="Genomic_DNA"/>
</dbReference>
<dbReference type="PANTHER" id="PTHR21301">
    <property type="entry name" value="REVERSE TRANSCRIPTASE"/>
    <property type="match status" value="1"/>
</dbReference>
<dbReference type="AlphaFoldDB" id="A0A183BAK9"/>
<keyword evidence="3" id="KW-1185">Reference proteome</keyword>
<dbReference type="PANTHER" id="PTHR21301:SF10">
    <property type="entry name" value="REVERSE TRANSCRIPTASE DOMAIN-CONTAINING PROTEIN"/>
    <property type="match status" value="1"/>
</dbReference>
<dbReference type="Proteomes" id="UP000272942">
    <property type="component" value="Unassembled WGS sequence"/>
</dbReference>
<name>A0A183BAK9_9TREM</name>
<proteinExistence type="predicted"/>
<reference evidence="4" key="1">
    <citation type="submission" date="2016-06" db="UniProtKB">
        <authorList>
            <consortium name="WormBaseParasite"/>
        </authorList>
    </citation>
    <scope>IDENTIFICATION</scope>
</reference>